<feature type="compositionally biased region" description="Acidic residues" evidence="1">
    <location>
        <begin position="16"/>
        <end position="25"/>
    </location>
</feature>
<evidence type="ECO:0000313" key="3">
    <source>
        <dbReference type="Proteomes" id="UP001286313"/>
    </source>
</evidence>
<evidence type="ECO:0000313" key="2">
    <source>
        <dbReference type="EMBL" id="KAK3858947.1"/>
    </source>
</evidence>
<keyword evidence="3" id="KW-1185">Reference proteome</keyword>
<dbReference type="Proteomes" id="UP001286313">
    <property type="component" value="Unassembled WGS sequence"/>
</dbReference>
<organism evidence="2 3">
    <name type="scientific">Petrolisthes cinctipes</name>
    <name type="common">Flat porcelain crab</name>
    <dbReference type="NCBI Taxonomy" id="88211"/>
    <lineage>
        <taxon>Eukaryota</taxon>
        <taxon>Metazoa</taxon>
        <taxon>Ecdysozoa</taxon>
        <taxon>Arthropoda</taxon>
        <taxon>Crustacea</taxon>
        <taxon>Multicrustacea</taxon>
        <taxon>Malacostraca</taxon>
        <taxon>Eumalacostraca</taxon>
        <taxon>Eucarida</taxon>
        <taxon>Decapoda</taxon>
        <taxon>Pleocyemata</taxon>
        <taxon>Anomura</taxon>
        <taxon>Galatheoidea</taxon>
        <taxon>Porcellanidae</taxon>
        <taxon>Petrolisthes</taxon>
    </lineage>
</organism>
<sequence length="68" mass="7649">MDQLQEGKSCVLVEVSNDDDDCDDDRDGRPVDERRPGGSLQMEEEVEMVEEATRSGVERMDVGWSGMK</sequence>
<dbReference type="AlphaFoldDB" id="A0AAE1BZF2"/>
<name>A0AAE1BZF2_PETCI</name>
<feature type="compositionally biased region" description="Basic and acidic residues" evidence="1">
    <location>
        <begin position="26"/>
        <end position="36"/>
    </location>
</feature>
<feature type="region of interest" description="Disordered" evidence="1">
    <location>
        <begin position="14"/>
        <end position="46"/>
    </location>
</feature>
<dbReference type="EMBL" id="JAWQEG010005161">
    <property type="protein sequence ID" value="KAK3858947.1"/>
    <property type="molecule type" value="Genomic_DNA"/>
</dbReference>
<proteinExistence type="predicted"/>
<gene>
    <name evidence="2" type="ORF">Pcinc_034894</name>
</gene>
<evidence type="ECO:0000256" key="1">
    <source>
        <dbReference type="SAM" id="MobiDB-lite"/>
    </source>
</evidence>
<comment type="caution">
    <text evidence="2">The sequence shown here is derived from an EMBL/GenBank/DDBJ whole genome shotgun (WGS) entry which is preliminary data.</text>
</comment>
<protein>
    <submittedName>
        <fullName evidence="2">Uncharacterized protein</fullName>
    </submittedName>
</protein>
<reference evidence="2" key="1">
    <citation type="submission" date="2023-10" db="EMBL/GenBank/DDBJ databases">
        <title>Genome assemblies of two species of porcelain crab, Petrolisthes cinctipes and Petrolisthes manimaculis (Anomura: Porcellanidae).</title>
        <authorList>
            <person name="Angst P."/>
        </authorList>
    </citation>
    <scope>NUCLEOTIDE SEQUENCE</scope>
    <source>
        <strain evidence="2">PB745_01</strain>
        <tissue evidence="2">Gill</tissue>
    </source>
</reference>
<accession>A0AAE1BZF2</accession>